<dbReference type="SUPFAM" id="SSF81296">
    <property type="entry name" value="E set domains"/>
    <property type="match status" value="1"/>
</dbReference>
<dbReference type="PANTHER" id="PTHR22600:SF57">
    <property type="entry name" value="BETA-N-ACETYLHEXOSAMINIDASE"/>
    <property type="match status" value="1"/>
</dbReference>
<keyword evidence="11" id="KW-1185">Reference proteome</keyword>
<reference evidence="10" key="2">
    <citation type="submission" date="2020-08" db="EMBL/GenBank/DDBJ databases">
        <authorList>
            <person name="Lai Q."/>
        </authorList>
    </citation>
    <scope>NUCLEOTIDE SEQUENCE</scope>
    <source>
        <strain evidence="10">S27-2</strain>
    </source>
</reference>
<dbReference type="Gene3D" id="2.60.40.290">
    <property type="match status" value="1"/>
</dbReference>
<name>A0A8J6M1T1_9ALTE</name>
<dbReference type="PRINTS" id="PR00738">
    <property type="entry name" value="GLHYDRLASE20"/>
</dbReference>
<dbReference type="GO" id="GO:0030247">
    <property type="term" value="F:polysaccharide binding"/>
    <property type="evidence" value="ECO:0007669"/>
    <property type="project" value="InterPro"/>
</dbReference>
<dbReference type="SMART" id="SM01081">
    <property type="entry name" value="CHB_HEX"/>
    <property type="match status" value="1"/>
</dbReference>
<dbReference type="PANTHER" id="PTHR22600">
    <property type="entry name" value="BETA-HEXOSAMINIDASE"/>
    <property type="match status" value="1"/>
</dbReference>
<evidence type="ECO:0000256" key="7">
    <source>
        <dbReference type="ARBA" id="ARBA00033000"/>
    </source>
</evidence>
<evidence type="ECO:0000256" key="1">
    <source>
        <dbReference type="ARBA" id="ARBA00001231"/>
    </source>
</evidence>
<dbReference type="Gene3D" id="3.30.379.10">
    <property type="entry name" value="Chitobiase/beta-hexosaminidase domain 2-like"/>
    <property type="match status" value="1"/>
</dbReference>
<evidence type="ECO:0000256" key="6">
    <source>
        <dbReference type="ARBA" id="ARBA00030512"/>
    </source>
</evidence>
<protein>
    <recommendedName>
        <fullName evidence="3">beta-N-acetylhexosaminidase</fullName>
        <ecNumber evidence="3">3.2.1.52</ecNumber>
    </recommendedName>
    <alternativeName>
        <fullName evidence="6">Beta-N-acetylhexosaminidase</fullName>
    </alternativeName>
    <alternativeName>
        <fullName evidence="7">N-acetyl-beta-glucosaminidase</fullName>
    </alternativeName>
</protein>
<dbReference type="Proteomes" id="UP000601768">
    <property type="component" value="Unassembled WGS sequence"/>
</dbReference>
<dbReference type="InterPro" id="IPR008965">
    <property type="entry name" value="CBM2/CBM3_carb-bd_dom_sf"/>
</dbReference>
<dbReference type="Pfam" id="PF02838">
    <property type="entry name" value="Glyco_hydro_20b"/>
    <property type="match status" value="1"/>
</dbReference>
<dbReference type="SUPFAM" id="SSF49384">
    <property type="entry name" value="Carbohydrate-binding domain"/>
    <property type="match status" value="1"/>
</dbReference>
<sequence>MAGCSPNQSSSDKLDQTQVNTLAKDMDVSLTVKSNVNVENCPSKDNNQCYLAELTLTFPQDINSDDWKIYFSNTSPIAWDGSNEFDITRINGDLHTIVPKLSHYKAGQTYTIPFKGNGWRTAESDFTPNYILVAGDLAPRVIAATQEVKTEDRQIPHMPFITAFETPAQTERGAKDNTPLATADWLYDRHAQINAQMGSATRQSIRVIPKLQQASWQPEHLNTAQGLSLDADTAQRFEAAVELLQDKQIALSDQGIKVNVTQSKQTSLGDQGYKIDVTPQSINITANHDAGVFYALVTLGQVIEQSGNALPLGEVTDVPRYDFRGLHMDISRNFHSKALILKVIKQLGAYKINKLHLHMADDEGWRLEIPGLPELTDVGAYRCFDLSEQSCLSPQLGAGPDKDSPVNGYLTTQDYIDILKYAAARQIEVIPAIDMPGHSRAAVKAMQVRYNKYIQSEQSEKATEFLLSDLDDKSQYSSIQHYNDNTLNPCVDSTYKFIEKIIDEVTKLHQKAGVPLRRYHIGADETAGAWNDSPACKKLIADTDELDSTKQLTPYFVAKVARLVESKGLIAGAWSDGLSHVDAAKLPANTQSNVWDTLFWQGHNGAQEMANRGWDTILSLPDMLYFDFPYQKDPQEPGYYWGSRSTDSFELFEFMPENLPAHAEIWPDNMGNPYTAADKTPKNEGVHFTGIQAQFWSETIRADSTVEYMLFPRLIAFAERAWHTADWALPYRAGQTYSQDSKFFDSDRKADELKDWSGFSHTMVQYVMPALAQDDILFRMPTPGVKNIDGKLHANSYYPGLSIEYKSADSSEWMTYEQPIDYQPSLLFRSTLAGTDYHSRYIRIK</sequence>
<dbReference type="InterPro" id="IPR015883">
    <property type="entry name" value="Glyco_hydro_20_cat"/>
</dbReference>
<organism evidence="10 11">
    <name type="scientific">Neptunicella marina</name>
    <dbReference type="NCBI Taxonomy" id="2125989"/>
    <lineage>
        <taxon>Bacteria</taxon>
        <taxon>Pseudomonadati</taxon>
        <taxon>Pseudomonadota</taxon>
        <taxon>Gammaproteobacteria</taxon>
        <taxon>Alteromonadales</taxon>
        <taxon>Alteromonadaceae</taxon>
        <taxon>Neptunicella</taxon>
    </lineage>
</organism>
<feature type="active site" description="Proton donor" evidence="8">
    <location>
        <position position="525"/>
    </location>
</feature>
<dbReference type="InterPro" id="IPR012291">
    <property type="entry name" value="CBM2_carb-bd_dom_sf"/>
</dbReference>
<gene>
    <name evidence="10" type="ORF">H8B19_07480</name>
</gene>
<evidence type="ECO:0000256" key="8">
    <source>
        <dbReference type="PIRSR" id="PIRSR625705-1"/>
    </source>
</evidence>
<proteinExistence type="inferred from homology"/>
<dbReference type="InterPro" id="IPR014756">
    <property type="entry name" value="Ig_E-set"/>
</dbReference>
<dbReference type="Pfam" id="PF03173">
    <property type="entry name" value="CHB_HEX"/>
    <property type="match status" value="1"/>
</dbReference>
<dbReference type="AlphaFoldDB" id="A0A8J6M1T1"/>
<evidence type="ECO:0000313" key="10">
    <source>
        <dbReference type="EMBL" id="MBC3765712.1"/>
    </source>
</evidence>
<dbReference type="InterPro" id="IPR004867">
    <property type="entry name" value="CHB_C_dom"/>
</dbReference>
<evidence type="ECO:0000256" key="5">
    <source>
        <dbReference type="ARBA" id="ARBA00023295"/>
    </source>
</evidence>
<dbReference type="InterPro" id="IPR029018">
    <property type="entry name" value="Hex-like_dom2"/>
</dbReference>
<dbReference type="SUPFAM" id="SSF55545">
    <property type="entry name" value="beta-N-acetylhexosaminidase-like domain"/>
    <property type="match status" value="1"/>
</dbReference>
<evidence type="ECO:0000313" key="11">
    <source>
        <dbReference type="Proteomes" id="UP000601768"/>
    </source>
</evidence>
<keyword evidence="5" id="KW-0326">Glycosidase</keyword>
<dbReference type="GO" id="GO:0016020">
    <property type="term" value="C:membrane"/>
    <property type="evidence" value="ECO:0007669"/>
    <property type="project" value="TreeGrafter"/>
</dbReference>
<keyword evidence="4" id="KW-0378">Hydrolase</keyword>
<dbReference type="GO" id="GO:0005975">
    <property type="term" value="P:carbohydrate metabolic process"/>
    <property type="evidence" value="ECO:0007669"/>
    <property type="project" value="InterPro"/>
</dbReference>
<dbReference type="InterPro" id="IPR015882">
    <property type="entry name" value="HEX_bac_N"/>
</dbReference>
<comment type="catalytic activity">
    <reaction evidence="1">
        <text>Hydrolysis of terminal non-reducing N-acetyl-D-hexosamine residues in N-acetyl-beta-D-hexosaminides.</text>
        <dbReference type="EC" id="3.2.1.52"/>
    </reaction>
</comment>
<evidence type="ECO:0000256" key="2">
    <source>
        <dbReference type="ARBA" id="ARBA00006285"/>
    </source>
</evidence>
<comment type="similarity">
    <text evidence="2">Belongs to the glycosyl hydrolase 20 family.</text>
</comment>
<accession>A0A8J6M1T1</accession>
<dbReference type="Gene3D" id="3.20.20.80">
    <property type="entry name" value="Glycosidases"/>
    <property type="match status" value="1"/>
</dbReference>
<dbReference type="EC" id="3.2.1.52" evidence="3"/>
<dbReference type="InterPro" id="IPR025705">
    <property type="entry name" value="Beta_hexosaminidase_sua/sub"/>
</dbReference>
<dbReference type="Gene3D" id="2.60.40.10">
    <property type="entry name" value="Immunoglobulins"/>
    <property type="match status" value="1"/>
</dbReference>
<dbReference type="Pfam" id="PF03174">
    <property type="entry name" value="CHB_HEX_C"/>
    <property type="match status" value="1"/>
</dbReference>
<evidence type="ECO:0000256" key="3">
    <source>
        <dbReference type="ARBA" id="ARBA00012663"/>
    </source>
</evidence>
<reference evidence="10" key="1">
    <citation type="journal article" date="2018" name="Int. J. Syst. Evol. Microbiol.">
        <title>Neptunicella marina gen. nov., sp. nov., isolated from surface seawater.</title>
        <authorList>
            <person name="Liu X."/>
            <person name="Lai Q."/>
            <person name="Du Y."/>
            <person name="Zhang X."/>
            <person name="Liu Z."/>
            <person name="Sun F."/>
            <person name="Shao Z."/>
        </authorList>
    </citation>
    <scope>NUCLEOTIDE SEQUENCE</scope>
    <source>
        <strain evidence="10">S27-2</strain>
    </source>
</reference>
<dbReference type="GO" id="GO:0030203">
    <property type="term" value="P:glycosaminoglycan metabolic process"/>
    <property type="evidence" value="ECO:0007669"/>
    <property type="project" value="TreeGrafter"/>
</dbReference>
<dbReference type="EMBL" id="JACNEP010000005">
    <property type="protein sequence ID" value="MBC3765712.1"/>
    <property type="molecule type" value="Genomic_DNA"/>
</dbReference>
<dbReference type="InterPro" id="IPR004866">
    <property type="entry name" value="CHB/HEX_N_dom"/>
</dbReference>
<dbReference type="GO" id="GO:0004563">
    <property type="term" value="F:beta-N-acetylhexosaminidase activity"/>
    <property type="evidence" value="ECO:0007669"/>
    <property type="project" value="UniProtKB-EC"/>
</dbReference>
<dbReference type="InterPro" id="IPR017853">
    <property type="entry name" value="GH"/>
</dbReference>
<comment type="caution">
    <text evidence="10">The sequence shown here is derived from an EMBL/GenBank/DDBJ whole genome shotgun (WGS) entry which is preliminary data.</text>
</comment>
<feature type="domain" description="Chitobiase/beta-hexosaminidases N-terminal" evidence="9">
    <location>
        <begin position="24"/>
        <end position="185"/>
    </location>
</feature>
<dbReference type="Pfam" id="PF00728">
    <property type="entry name" value="Glyco_hydro_20"/>
    <property type="match status" value="1"/>
</dbReference>
<dbReference type="RefSeq" id="WP_186506189.1">
    <property type="nucleotide sequence ID" value="NZ_JACNEP010000005.1"/>
</dbReference>
<dbReference type="InterPro" id="IPR013783">
    <property type="entry name" value="Ig-like_fold"/>
</dbReference>
<dbReference type="SUPFAM" id="SSF51445">
    <property type="entry name" value="(Trans)glycosidases"/>
    <property type="match status" value="1"/>
</dbReference>
<evidence type="ECO:0000256" key="4">
    <source>
        <dbReference type="ARBA" id="ARBA00022801"/>
    </source>
</evidence>
<evidence type="ECO:0000259" key="9">
    <source>
        <dbReference type="SMART" id="SM01081"/>
    </source>
</evidence>